<comment type="similarity">
    <text evidence="1">Belongs to the oxygen-dependent FAD-linked oxidoreductase family.</text>
</comment>
<keyword evidence="4" id="KW-0479">Metal-binding</keyword>
<organism evidence="10 11">
    <name type="scientific">Alternaria panax</name>
    <dbReference type="NCBI Taxonomy" id="48097"/>
    <lineage>
        <taxon>Eukaryota</taxon>
        <taxon>Fungi</taxon>
        <taxon>Dikarya</taxon>
        <taxon>Ascomycota</taxon>
        <taxon>Pezizomycotina</taxon>
        <taxon>Dothideomycetes</taxon>
        <taxon>Pleosporomycetidae</taxon>
        <taxon>Pleosporales</taxon>
        <taxon>Pleosporineae</taxon>
        <taxon>Pleosporaceae</taxon>
        <taxon>Alternaria</taxon>
        <taxon>Alternaria sect. Panax</taxon>
    </lineage>
</organism>
<dbReference type="EMBL" id="JAANER010000005">
    <property type="protein sequence ID" value="KAG9189849.1"/>
    <property type="molecule type" value="Genomic_DNA"/>
</dbReference>
<dbReference type="GO" id="GO:0004659">
    <property type="term" value="F:prenyltransferase activity"/>
    <property type="evidence" value="ECO:0007669"/>
    <property type="project" value="InterPro"/>
</dbReference>
<evidence type="ECO:0000256" key="5">
    <source>
        <dbReference type="ARBA" id="ARBA00022827"/>
    </source>
</evidence>
<dbReference type="GO" id="GO:0043386">
    <property type="term" value="P:mycotoxin biosynthetic process"/>
    <property type="evidence" value="ECO:0007669"/>
    <property type="project" value="UniProtKB-ARBA"/>
</dbReference>
<dbReference type="PROSITE" id="PS00723">
    <property type="entry name" value="POLYPRENYL_SYNTHASE_1"/>
    <property type="match status" value="1"/>
</dbReference>
<dbReference type="Pfam" id="PF01565">
    <property type="entry name" value="FAD_binding_4"/>
    <property type="match status" value="1"/>
</dbReference>
<evidence type="ECO:0000256" key="3">
    <source>
        <dbReference type="ARBA" id="ARBA00022679"/>
    </source>
</evidence>
<dbReference type="GO" id="GO:0046165">
    <property type="term" value="P:alcohol biosynthetic process"/>
    <property type="evidence" value="ECO:0007669"/>
    <property type="project" value="UniProtKB-ARBA"/>
</dbReference>
<dbReference type="PANTHER" id="PTHR42973">
    <property type="entry name" value="BINDING OXIDOREDUCTASE, PUTATIVE (AFU_ORTHOLOGUE AFUA_1G17690)-RELATED"/>
    <property type="match status" value="1"/>
</dbReference>
<keyword evidence="2" id="KW-0285">Flavoprotein</keyword>
<dbReference type="GO" id="GO:0008299">
    <property type="term" value="P:isoprenoid biosynthetic process"/>
    <property type="evidence" value="ECO:0007669"/>
    <property type="project" value="InterPro"/>
</dbReference>
<keyword evidence="7" id="KW-0560">Oxidoreductase</keyword>
<dbReference type="Pfam" id="PF19086">
    <property type="entry name" value="Terpene_syn_C_2"/>
    <property type="match status" value="1"/>
</dbReference>
<reference evidence="10" key="1">
    <citation type="submission" date="2021-07" db="EMBL/GenBank/DDBJ databases">
        <title>Genome Resource of American Ginseng Black Spot Pathogen Alternaria panax.</title>
        <authorList>
            <person name="Qiu C."/>
            <person name="Wang W."/>
            <person name="Liu Z."/>
        </authorList>
    </citation>
    <scope>NUCLEOTIDE SEQUENCE</scope>
    <source>
        <strain evidence="10">BNCC115425</strain>
    </source>
</reference>
<evidence type="ECO:0000256" key="8">
    <source>
        <dbReference type="SAM" id="MobiDB-lite"/>
    </source>
</evidence>
<dbReference type="SUPFAM" id="SSF56176">
    <property type="entry name" value="FAD-binding/transporter-associated domain-like"/>
    <property type="match status" value="1"/>
</dbReference>
<dbReference type="InterPro" id="IPR016169">
    <property type="entry name" value="FAD-bd_PCMH_sub2"/>
</dbReference>
<dbReference type="Proteomes" id="UP001199106">
    <property type="component" value="Unassembled WGS sequence"/>
</dbReference>
<name>A0AAD4FG03_9PLEO</name>
<dbReference type="InterPro" id="IPR000092">
    <property type="entry name" value="Polyprenyl_synt"/>
</dbReference>
<keyword evidence="5" id="KW-0274">FAD</keyword>
<dbReference type="SFLD" id="SFLDS00005">
    <property type="entry name" value="Isoprenoid_Synthase_Type_I"/>
    <property type="match status" value="1"/>
</dbReference>
<dbReference type="GO" id="GO:0071949">
    <property type="term" value="F:FAD binding"/>
    <property type="evidence" value="ECO:0007669"/>
    <property type="project" value="InterPro"/>
</dbReference>
<evidence type="ECO:0000256" key="6">
    <source>
        <dbReference type="ARBA" id="ARBA00022842"/>
    </source>
</evidence>
<feature type="domain" description="FAD-binding PCMH-type" evidence="9">
    <location>
        <begin position="631"/>
        <end position="802"/>
    </location>
</feature>
<evidence type="ECO:0000256" key="7">
    <source>
        <dbReference type="ARBA" id="ARBA00023002"/>
    </source>
</evidence>
<accession>A0AAD4FG03</accession>
<dbReference type="InterPro" id="IPR006094">
    <property type="entry name" value="Oxid_FAD_bind_N"/>
</dbReference>
<proteinExistence type="inferred from homology"/>
<dbReference type="InterPro" id="IPR036318">
    <property type="entry name" value="FAD-bd_PCMH-like_sf"/>
</dbReference>
<dbReference type="Gene3D" id="1.10.600.10">
    <property type="entry name" value="Farnesyl Diphosphate Synthase"/>
    <property type="match status" value="2"/>
</dbReference>
<evidence type="ECO:0000313" key="10">
    <source>
        <dbReference type="EMBL" id="KAG9189849.1"/>
    </source>
</evidence>
<protein>
    <recommendedName>
        <fullName evidence="9">FAD-binding PCMH-type domain-containing protein</fullName>
    </recommendedName>
</protein>
<dbReference type="Pfam" id="PF00348">
    <property type="entry name" value="polyprenyl_synt"/>
    <property type="match status" value="1"/>
</dbReference>
<dbReference type="PROSITE" id="PS51387">
    <property type="entry name" value="FAD_PCMH"/>
    <property type="match status" value="1"/>
</dbReference>
<dbReference type="PROSITE" id="PS00444">
    <property type="entry name" value="POLYPRENYL_SYNTHASE_2"/>
    <property type="match status" value="1"/>
</dbReference>
<keyword evidence="3" id="KW-0808">Transferase</keyword>
<evidence type="ECO:0000256" key="1">
    <source>
        <dbReference type="ARBA" id="ARBA00005466"/>
    </source>
</evidence>
<dbReference type="AlphaFoldDB" id="A0AAD4FG03"/>
<dbReference type="InterPro" id="IPR016166">
    <property type="entry name" value="FAD-bd_PCMH"/>
</dbReference>
<feature type="compositionally biased region" description="Low complexity" evidence="8">
    <location>
        <begin position="279"/>
        <end position="293"/>
    </location>
</feature>
<dbReference type="InterPro" id="IPR033749">
    <property type="entry name" value="Polyprenyl_synt_CS"/>
</dbReference>
<sequence>MFSSVSNEDSDGGEGLSIEDAQAENRNLYAALNPEDITRVTPDSRAMKTKKLVSQCILECISLDRELGLKMLAAFRDVWLAISERNSDKEAQTMEEYLKHRSDNGGMLVFWPMLQFSLGMSLSEAEEALVQPIIDAATEGLLLANDYFSWEREYRELQSGQSKRIVSAVDLFIRTKGFSIDDAKDAVKQKIIEAERSFCQRRDELYNNHPDISLKLRRWIDCAGLAVSGNHYWCSACPRQNAWKDVDSANGNGVKRKLSHGTVVSKQEAPMKKRKDSSLLDSEPSDSESGLSEVSSYSFYKPSGLALEAPSKYVSSMPSKGVRSTLIEALNTWLHVPSGRIKAIMSVINSLHNASLILDDLEDNSPLRRGFPSTHILFGQAQSINSANFMFVRAVQDVTQNLSPAALTAVLEELEGLYLGQSWDLYWKHNLACPSESEYVNMVDHKTGGMFRMLLRLMQAESDLTPQLDFHRLTLLFGRFFQIRDDYMNFQDYTAQKGLCEDLDEGKFSYPVVYCLENFPEYRGHFLGVFRQRPTVATVDAHPLSRESKQHLTACLKKSGAFEKTMACLTDMERDLEVEIDRLEQQTGEANPMLRLCLAKLSVKGIAKIGEYPTVANETSVKSLFWAQQQQSVQPECLVHVRSAEDVAVVVSTSHTTRCPFAVRGGGHSDIQGASNIDGGITINMAGLRDVILDEHEGFVGVGAGATWGDVYSQLDQMNKTVVGGRLTGVGVGGLLLGGGLSHLSGLHGWACDNVRGYEMVLANGSLVIASESSNSDLYRAMRGGGNSFGIVTRFDLDVFQQGPMWGGLHVWPLLPSVTSALTRGFVKFAHDAPSDPHVSLFAGLGYKQGSFAWATGQYDSLGRVEPSIFTQFKDDVDVYGTAKLVSTARVTSVSDLADELNQSEPAGMRSRFTTATFTADEELLALMVDIFVEQVQNALHLGLHEDERFAPMLGYQPLTQNLLKAQATRGGNVMGLDDNEAPLVICSFGWEWSHESDDTTVIAGIKAVLERSVSAAKERGLYHPFKYMNYAAKDQDPIGSYGTKNIEFLKRVRELYDAEGVFTTLAPGGHKITRVTIDIE</sequence>
<dbReference type="GO" id="GO:0016491">
    <property type="term" value="F:oxidoreductase activity"/>
    <property type="evidence" value="ECO:0007669"/>
    <property type="project" value="UniProtKB-KW"/>
</dbReference>
<evidence type="ECO:0000313" key="11">
    <source>
        <dbReference type="Proteomes" id="UP001199106"/>
    </source>
</evidence>
<gene>
    <name evidence="10" type="ORF">G6011_06717</name>
</gene>
<dbReference type="Gene3D" id="3.30.465.10">
    <property type="match status" value="1"/>
</dbReference>
<keyword evidence="11" id="KW-1185">Reference proteome</keyword>
<evidence type="ECO:0000256" key="2">
    <source>
        <dbReference type="ARBA" id="ARBA00022630"/>
    </source>
</evidence>
<dbReference type="PANTHER" id="PTHR42973:SF34">
    <property type="entry name" value="FAD BINDING DOMAIN PROTEIN (AFU_ORTHOLOGUE AFUA_3G02770)"/>
    <property type="match status" value="1"/>
</dbReference>
<feature type="region of interest" description="Disordered" evidence="8">
    <location>
        <begin position="253"/>
        <end position="293"/>
    </location>
</feature>
<dbReference type="InterPro" id="IPR008949">
    <property type="entry name" value="Isoprenoid_synthase_dom_sf"/>
</dbReference>
<dbReference type="InterPro" id="IPR050416">
    <property type="entry name" value="FAD-linked_Oxidoreductase"/>
</dbReference>
<evidence type="ECO:0000256" key="4">
    <source>
        <dbReference type="ARBA" id="ARBA00022723"/>
    </source>
</evidence>
<evidence type="ECO:0000259" key="9">
    <source>
        <dbReference type="PROSITE" id="PS51387"/>
    </source>
</evidence>
<comment type="caution">
    <text evidence="10">The sequence shown here is derived from an EMBL/GenBank/DDBJ whole genome shotgun (WGS) entry which is preliminary data.</text>
</comment>
<keyword evidence="6" id="KW-0460">Magnesium</keyword>
<dbReference type="GO" id="GO:0046872">
    <property type="term" value="F:metal ion binding"/>
    <property type="evidence" value="ECO:0007669"/>
    <property type="project" value="UniProtKB-KW"/>
</dbReference>
<dbReference type="SUPFAM" id="SSF48576">
    <property type="entry name" value="Terpenoid synthases"/>
    <property type="match status" value="2"/>
</dbReference>